<organism evidence="2 3">
    <name type="scientific">Saccharopolyspora antimicrobica</name>
    <dbReference type="NCBI Taxonomy" id="455193"/>
    <lineage>
        <taxon>Bacteria</taxon>
        <taxon>Bacillati</taxon>
        <taxon>Actinomycetota</taxon>
        <taxon>Actinomycetes</taxon>
        <taxon>Pseudonocardiales</taxon>
        <taxon>Pseudonocardiaceae</taxon>
        <taxon>Saccharopolyspora</taxon>
    </lineage>
</organism>
<dbReference type="Pfam" id="PF12686">
    <property type="entry name" value="DUF3800"/>
    <property type="match status" value="1"/>
</dbReference>
<gene>
    <name evidence="1" type="ORF">ATL45_4188</name>
    <name evidence="2" type="ORF">SAMN05421805_1011316</name>
</gene>
<dbReference type="Proteomes" id="UP000270697">
    <property type="component" value="Unassembled WGS sequence"/>
</dbReference>
<evidence type="ECO:0000313" key="4">
    <source>
        <dbReference type="Proteomes" id="UP000270697"/>
    </source>
</evidence>
<name>A0A1I4T7K9_9PSEU</name>
<reference evidence="2 3" key="1">
    <citation type="submission" date="2016-10" db="EMBL/GenBank/DDBJ databases">
        <authorList>
            <person name="de Groot N.N."/>
        </authorList>
    </citation>
    <scope>NUCLEOTIDE SEQUENCE [LARGE SCALE GENOMIC DNA]</scope>
    <source>
        <strain evidence="2 3">CPCC 201259</strain>
    </source>
</reference>
<evidence type="ECO:0000313" key="1">
    <source>
        <dbReference type="EMBL" id="RKT85832.1"/>
    </source>
</evidence>
<evidence type="ECO:0000313" key="2">
    <source>
        <dbReference type="EMBL" id="SFM72583.1"/>
    </source>
</evidence>
<dbReference type="EMBL" id="FOUP01000001">
    <property type="protein sequence ID" value="SFM72583.1"/>
    <property type="molecule type" value="Genomic_DNA"/>
</dbReference>
<accession>A0A1I4T7K9</accession>
<protein>
    <submittedName>
        <fullName evidence="1">Uncharacterized protein DUF3800</fullName>
    </submittedName>
</protein>
<reference evidence="1 4" key="2">
    <citation type="submission" date="2018-10" db="EMBL/GenBank/DDBJ databases">
        <title>Sequencing the genomes of 1000 actinobacteria strains.</title>
        <authorList>
            <person name="Klenk H.-P."/>
        </authorList>
    </citation>
    <scope>NUCLEOTIDE SEQUENCE [LARGE SCALE GENOMIC DNA]</scope>
    <source>
        <strain evidence="1 4">DSM 45119</strain>
    </source>
</reference>
<dbReference type="EMBL" id="RBXX01000002">
    <property type="protein sequence ID" value="RKT85832.1"/>
    <property type="molecule type" value="Genomic_DNA"/>
</dbReference>
<keyword evidence="4" id="KW-1185">Reference proteome</keyword>
<proteinExistence type="predicted"/>
<evidence type="ECO:0000313" key="3">
    <source>
        <dbReference type="Proteomes" id="UP000199398"/>
    </source>
</evidence>
<dbReference type="Proteomes" id="UP000199398">
    <property type="component" value="Unassembled WGS sequence"/>
</dbReference>
<sequence length="152" mass="17174">MLSADHAITVPFTHRDQLDRVLANQNSWHDVITAQQITTWSTRPWRAVITDNGDFGLVVMDGDGTDPSYRVAHRELKLDTRSLIEDPFFQHSHHSQWVQMADLVAYAAYMHLARIPAKAHAWKWFDIAAAGACTGPEPLDLEHAEKARPVIP</sequence>
<dbReference type="RefSeq" id="WP_093146683.1">
    <property type="nucleotide sequence ID" value="NZ_FOUP01000001.1"/>
</dbReference>
<dbReference type="InterPro" id="IPR024524">
    <property type="entry name" value="DUF3800"/>
</dbReference>
<dbReference type="AlphaFoldDB" id="A0A1I4T7K9"/>